<keyword evidence="3" id="KW-1185">Reference proteome</keyword>
<organism evidence="2 3">
    <name type="scientific">Tanacetum coccineum</name>
    <dbReference type="NCBI Taxonomy" id="301880"/>
    <lineage>
        <taxon>Eukaryota</taxon>
        <taxon>Viridiplantae</taxon>
        <taxon>Streptophyta</taxon>
        <taxon>Embryophyta</taxon>
        <taxon>Tracheophyta</taxon>
        <taxon>Spermatophyta</taxon>
        <taxon>Magnoliopsida</taxon>
        <taxon>eudicotyledons</taxon>
        <taxon>Gunneridae</taxon>
        <taxon>Pentapetalae</taxon>
        <taxon>asterids</taxon>
        <taxon>campanulids</taxon>
        <taxon>Asterales</taxon>
        <taxon>Asteraceae</taxon>
        <taxon>Asteroideae</taxon>
        <taxon>Anthemideae</taxon>
        <taxon>Anthemidinae</taxon>
        <taxon>Tanacetum</taxon>
    </lineage>
</organism>
<proteinExistence type="predicted"/>
<dbReference type="Proteomes" id="UP001151760">
    <property type="component" value="Unassembled WGS sequence"/>
</dbReference>
<reference evidence="2" key="1">
    <citation type="journal article" date="2022" name="Int. J. Mol. Sci.">
        <title>Draft Genome of Tanacetum Coccineum: Genomic Comparison of Closely Related Tanacetum-Family Plants.</title>
        <authorList>
            <person name="Yamashiro T."/>
            <person name="Shiraishi A."/>
            <person name="Nakayama K."/>
            <person name="Satake H."/>
        </authorList>
    </citation>
    <scope>NUCLEOTIDE SEQUENCE</scope>
</reference>
<gene>
    <name evidence="2" type="ORF">Tco_0802779</name>
</gene>
<feature type="region of interest" description="Disordered" evidence="1">
    <location>
        <begin position="53"/>
        <end position="80"/>
    </location>
</feature>
<protein>
    <submittedName>
        <fullName evidence="2">Uncharacterized protein</fullName>
    </submittedName>
</protein>
<dbReference type="EMBL" id="BQNB010011838">
    <property type="protein sequence ID" value="GJS95811.1"/>
    <property type="molecule type" value="Genomic_DNA"/>
</dbReference>
<comment type="caution">
    <text evidence="2">The sequence shown here is derived from an EMBL/GenBank/DDBJ whole genome shotgun (WGS) entry which is preliminary data.</text>
</comment>
<reference evidence="2" key="2">
    <citation type="submission" date="2022-01" db="EMBL/GenBank/DDBJ databases">
        <authorList>
            <person name="Yamashiro T."/>
            <person name="Shiraishi A."/>
            <person name="Satake H."/>
            <person name="Nakayama K."/>
        </authorList>
    </citation>
    <scope>NUCLEOTIDE SEQUENCE</scope>
</reference>
<name>A0ABQ5A2K7_9ASTR</name>
<evidence type="ECO:0000313" key="3">
    <source>
        <dbReference type="Proteomes" id="UP001151760"/>
    </source>
</evidence>
<sequence>MDEECLLTAKIGRKEILKEKLDAKGMWEDKRLVDEERRSEDLHSTEDYLVLPTKRPIVSTADQSKYPQGPEDNDDPNKVPMSKLKLLQKMLDLGLEVERESFVDLDLIRFIKQQIDEE</sequence>
<evidence type="ECO:0000313" key="2">
    <source>
        <dbReference type="EMBL" id="GJS95811.1"/>
    </source>
</evidence>
<evidence type="ECO:0000256" key="1">
    <source>
        <dbReference type="SAM" id="MobiDB-lite"/>
    </source>
</evidence>
<accession>A0ABQ5A2K7</accession>